<evidence type="ECO:0000256" key="6">
    <source>
        <dbReference type="PIRSR" id="PIRSR003085-1"/>
    </source>
</evidence>
<evidence type="ECO:0000256" key="1">
    <source>
        <dbReference type="ARBA" id="ARBA00010815"/>
    </source>
</evidence>
<keyword evidence="4" id="KW-0949">S-adenosyl-L-methionine</keyword>
<dbReference type="InterPro" id="IPR029063">
    <property type="entry name" value="SAM-dependent_MTases_sf"/>
</dbReference>
<evidence type="ECO:0000256" key="2">
    <source>
        <dbReference type="ARBA" id="ARBA00022603"/>
    </source>
</evidence>
<dbReference type="InterPro" id="IPR003333">
    <property type="entry name" value="CMAS"/>
</dbReference>
<protein>
    <submittedName>
        <fullName evidence="7">Cyclopropane fatty acyl phospholipid synthase</fullName>
        <ecNumber evidence="7">2.1.1.79</ecNumber>
    </submittedName>
</protein>
<dbReference type="InterPro" id="IPR050723">
    <property type="entry name" value="CFA/CMAS"/>
</dbReference>
<dbReference type="PANTHER" id="PTHR43667">
    <property type="entry name" value="CYCLOPROPANE-FATTY-ACYL-PHOSPHOLIPID SYNTHASE"/>
    <property type="match status" value="1"/>
</dbReference>
<keyword evidence="5" id="KW-0443">Lipid metabolism</keyword>
<dbReference type="Pfam" id="PF02353">
    <property type="entry name" value="CMAS"/>
    <property type="match status" value="1"/>
</dbReference>
<proteinExistence type="inferred from homology"/>
<comment type="similarity">
    <text evidence="1">Belongs to the CFA/CMAS family.</text>
</comment>
<dbReference type="PANTHER" id="PTHR43667:SF1">
    <property type="entry name" value="CYCLOPROPANE-FATTY-ACYL-PHOSPHOLIPID SYNTHASE"/>
    <property type="match status" value="1"/>
</dbReference>
<dbReference type="Gene3D" id="3.40.50.150">
    <property type="entry name" value="Vaccinia Virus protein VP39"/>
    <property type="match status" value="1"/>
</dbReference>
<organism evidence="7 8">
    <name type="scientific">Vibrio coralliilyticus</name>
    <dbReference type="NCBI Taxonomy" id="190893"/>
    <lineage>
        <taxon>Bacteria</taxon>
        <taxon>Pseudomonadati</taxon>
        <taxon>Pseudomonadota</taxon>
        <taxon>Gammaproteobacteria</taxon>
        <taxon>Vibrionales</taxon>
        <taxon>Vibrionaceae</taxon>
        <taxon>Vibrio</taxon>
    </lineage>
</organism>
<reference evidence="7 8" key="1">
    <citation type="submission" date="2019-09" db="EMBL/GenBank/DDBJ databases">
        <title>Draft genome sequencing and comparative genomics of hatchery-associated Vibrios.</title>
        <authorList>
            <person name="Kehlet-Delgado H."/>
            <person name="Mueller R.S."/>
        </authorList>
    </citation>
    <scope>NUCLEOTIDE SEQUENCE [LARGE SCALE GENOMIC DNA]</scope>
    <source>
        <strain evidence="7 8">09-121-3</strain>
    </source>
</reference>
<sequence length="374" mass="43701">MKVFAKALERILEKADIKVNGNRPWDIRLRDLNYFDRLESYDTLKIGNGYLRGDWECDALDVMVSKLLQSGELDAYRSNKQNLWYWCLSKLFSPYNEQGSKRDIGFHYDIGNSFYKQMLDPLMIYSCGYWQEAADLADAQRKKLDLICRKLDLKHGQMLLDIGCGWGGLLSYAAEHYGVHGTGVTLSKEQYEYARNRYAHLPINFVLADYRHIVGNTTYDRIVSVGMLEHVGVPNYDLYFSIVNQLLAKNGIALIHTIGRNQRGSVDPWIHNYVFPNGYIPALSELSQAFEKTDFVLEDLHNIGPHYDRTLMEWWNNIRPLWDREDMRGRTQQKRQWQFYLLTCAGTFRARDLQVWQLLLTHKGRAYPDKSRSV</sequence>
<dbReference type="GO" id="GO:0008825">
    <property type="term" value="F:cyclopropane-fatty-acyl-phospholipid synthase activity"/>
    <property type="evidence" value="ECO:0007669"/>
    <property type="project" value="UniProtKB-EC"/>
</dbReference>
<dbReference type="NCBIfam" id="NF008686">
    <property type="entry name" value="PRK11705.1"/>
    <property type="match status" value="1"/>
</dbReference>
<dbReference type="RefSeq" id="WP_171353143.1">
    <property type="nucleotide sequence ID" value="NZ_JABSMZ010000017.1"/>
</dbReference>
<dbReference type="AlphaFoldDB" id="A0AAP6ZTF0"/>
<feature type="active site" evidence="6">
    <location>
        <position position="344"/>
    </location>
</feature>
<dbReference type="EC" id="2.1.1.79" evidence="7"/>
<gene>
    <name evidence="7" type="ORF">F0238_15790</name>
</gene>
<dbReference type="PIRSF" id="PIRSF003085">
    <property type="entry name" value="CMAS"/>
    <property type="match status" value="1"/>
</dbReference>
<comment type="caution">
    <text evidence="7">The sequence shown here is derived from an EMBL/GenBank/DDBJ whole genome shotgun (WGS) entry which is preliminary data.</text>
</comment>
<dbReference type="GO" id="GO:0008610">
    <property type="term" value="P:lipid biosynthetic process"/>
    <property type="evidence" value="ECO:0007669"/>
    <property type="project" value="InterPro"/>
</dbReference>
<evidence type="ECO:0000256" key="4">
    <source>
        <dbReference type="ARBA" id="ARBA00022691"/>
    </source>
</evidence>
<evidence type="ECO:0000256" key="3">
    <source>
        <dbReference type="ARBA" id="ARBA00022679"/>
    </source>
</evidence>
<dbReference type="SUPFAM" id="SSF53335">
    <property type="entry name" value="S-adenosyl-L-methionine-dependent methyltransferases"/>
    <property type="match status" value="1"/>
</dbReference>
<name>A0AAP6ZTF0_9VIBR</name>
<dbReference type="Proteomes" id="UP000576645">
    <property type="component" value="Unassembled WGS sequence"/>
</dbReference>
<evidence type="ECO:0000313" key="8">
    <source>
        <dbReference type="Proteomes" id="UP000576645"/>
    </source>
</evidence>
<dbReference type="GO" id="GO:0032259">
    <property type="term" value="P:methylation"/>
    <property type="evidence" value="ECO:0007669"/>
    <property type="project" value="UniProtKB-KW"/>
</dbReference>
<keyword evidence="2 7" id="KW-0489">Methyltransferase</keyword>
<evidence type="ECO:0000256" key="5">
    <source>
        <dbReference type="ARBA" id="ARBA00023098"/>
    </source>
</evidence>
<keyword evidence="3 7" id="KW-0808">Transferase</keyword>
<accession>A0AAP6ZTF0</accession>
<evidence type="ECO:0000313" key="7">
    <source>
        <dbReference type="EMBL" id="NOJ24198.1"/>
    </source>
</evidence>
<dbReference type="EMBL" id="VTXP01000008">
    <property type="protein sequence ID" value="NOJ24198.1"/>
    <property type="molecule type" value="Genomic_DNA"/>
</dbReference>
<dbReference type="CDD" id="cd02440">
    <property type="entry name" value="AdoMet_MTases"/>
    <property type="match status" value="1"/>
</dbReference>